<dbReference type="SUPFAM" id="SSF52096">
    <property type="entry name" value="ClpP/crotonase"/>
    <property type="match status" value="1"/>
</dbReference>
<dbReference type="Pfam" id="PF00378">
    <property type="entry name" value="ECH_1"/>
    <property type="match status" value="1"/>
</dbReference>
<dbReference type="PANTHER" id="PTHR43459:SF1">
    <property type="entry name" value="EG:BACN32G11.4 PROTEIN"/>
    <property type="match status" value="1"/>
</dbReference>
<dbReference type="RefSeq" id="WP_176071605.1">
    <property type="nucleotide sequence ID" value="NZ_JABWMJ010000016.1"/>
</dbReference>
<sequence length="256" mass="27360">MTVRVEREGALALVTLARPERLNALTPEMMEQLADATVALQKDGEVRAVLLRGEGRAFCAGADVGTMKGLDVLSGRQRIQRAHRVIAGLANMDKPVIAAVRGATVGVGWSLALACDLILASENASFSLVFKKIGLAPDGAAAYFLTQYIGVLRARELMMSARVVPAAEARELGMVNEVLADDALDARALALARELAESATFALAMGKRMFRAAMQPSLEAFLDLEANAQGLVLQSDDRKEGVAAFLEKRKPNFVGH</sequence>
<comment type="caution">
    <text evidence="2">The sequence shown here is derived from an EMBL/GenBank/DDBJ whole genome shotgun (WGS) entry which is preliminary data.</text>
</comment>
<dbReference type="PANTHER" id="PTHR43459">
    <property type="entry name" value="ENOYL-COA HYDRATASE"/>
    <property type="match status" value="1"/>
</dbReference>
<dbReference type="EMBL" id="JABWMJ010000016">
    <property type="protein sequence ID" value="NUZ08745.1"/>
    <property type="molecule type" value="Genomic_DNA"/>
</dbReference>
<dbReference type="CDD" id="cd06558">
    <property type="entry name" value="crotonase-like"/>
    <property type="match status" value="1"/>
</dbReference>
<proteinExistence type="inferred from homology"/>
<dbReference type="InterPro" id="IPR029045">
    <property type="entry name" value="ClpP/crotonase-like_dom_sf"/>
</dbReference>
<accession>A0A7Y6NSY9</accession>
<gene>
    <name evidence="2" type="ORF">HQN59_23660</name>
</gene>
<comment type="similarity">
    <text evidence="1">Belongs to the enoyl-CoA hydratase/isomerase family.</text>
</comment>
<keyword evidence="2" id="KW-0413">Isomerase</keyword>
<name>A0A7Y6NSY9_9BURK</name>
<evidence type="ECO:0000313" key="3">
    <source>
        <dbReference type="Proteomes" id="UP000529637"/>
    </source>
</evidence>
<dbReference type="Gene3D" id="1.10.12.10">
    <property type="entry name" value="Lyase 2-enoyl-coa Hydratase, Chain A, domain 2"/>
    <property type="match status" value="1"/>
</dbReference>
<protein>
    <submittedName>
        <fullName evidence="2">Enoyl-CoA hydratase/isomerase family protein</fullName>
    </submittedName>
</protein>
<organism evidence="2 3">
    <name type="scientific">Piscinibacter koreensis</name>
    <dbReference type="NCBI Taxonomy" id="2742824"/>
    <lineage>
        <taxon>Bacteria</taxon>
        <taxon>Pseudomonadati</taxon>
        <taxon>Pseudomonadota</taxon>
        <taxon>Betaproteobacteria</taxon>
        <taxon>Burkholderiales</taxon>
        <taxon>Sphaerotilaceae</taxon>
        <taxon>Piscinibacter</taxon>
    </lineage>
</organism>
<dbReference type="InterPro" id="IPR001753">
    <property type="entry name" value="Enoyl-CoA_hydra/iso"/>
</dbReference>
<evidence type="ECO:0000313" key="2">
    <source>
        <dbReference type="EMBL" id="NUZ08745.1"/>
    </source>
</evidence>
<keyword evidence="3" id="KW-1185">Reference proteome</keyword>
<evidence type="ECO:0000256" key="1">
    <source>
        <dbReference type="ARBA" id="ARBA00005254"/>
    </source>
</evidence>
<dbReference type="GO" id="GO:0016853">
    <property type="term" value="F:isomerase activity"/>
    <property type="evidence" value="ECO:0007669"/>
    <property type="project" value="UniProtKB-KW"/>
</dbReference>
<dbReference type="AlphaFoldDB" id="A0A7Y6NSY9"/>
<dbReference type="InterPro" id="IPR014748">
    <property type="entry name" value="Enoyl-CoA_hydra_C"/>
</dbReference>
<reference evidence="2 3" key="1">
    <citation type="submission" date="2020-06" db="EMBL/GenBank/DDBJ databases">
        <title>Schlegella sp. ID0723 isolated from air conditioner.</title>
        <authorList>
            <person name="Kim D.Y."/>
            <person name="Kim D.-U."/>
        </authorList>
    </citation>
    <scope>NUCLEOTIDE SEQUENCE [LARGE SCALE GENOMIC DNA]</scope>
    <source>
        <strain evidence="2 3">ID0723</strain>
    </source>
</reference>
<dbReference type="Gene3D" id="3.90.226.10">
    <property type="entry name" value="2-enoyl-CoA Hydratase, Chain A, domain 1"/>
    <property type="match status" value="1"/>
</dbReference>
<dbReference type="Proteomes" id="UP000529637">
    <property type="component" value="Unassembled WGS sequence"/>
</dbReference>